<gene>
    <name evidence="1" type="ORF">NDU88_002662</name>
</gene>
<name>A0AAV7WQ59_PLEWA</name>
<evidence type="ECO:0000313" key="1">
    <source>
        <dbReference type="EMBL" id="KAJ1215052.1"/>
    </source>
</evidence>
<sequence>MEIQHLVLHVAGVTLQRSVGLPCIELGDLAAVLENRSVDLQYRYRIATSNSAAVPETSAGFMQAASSANVLLLLVSASGFSKSFLELGNSWKRMMVVSVSKEGSGNTSF</sequence>
<keyword evidence="2" id="KW-1185">Reference proteome</keyword>
<dbReference type="AlphaFoldDB" id="A0AAV7WQ59"/>
<reference evidence="1" key="1">
    <citation type="journal article" date="2022" name="bioRxiv">
        <title>Sequencing and chromosome-scale assembly of the giantPleurodeles waltlgenome.</title>
        <authorList>
            <person name="Brown T."/>
            <person name="Elewa A."/>
            <person name="Iarovenko S."/>
            <person name="Subramanian E."/>
            <person name="Araus A.J."/>
            <person name="Petzold A."/>
            <person name="Susuki M."/>
            <person name="Suzuki K.-i.T."/>
            <person name="Hayashi T."/>
            <person name="Toyoda A."/>
            <person name="Oliveira C."/>
            <person name="Osipova E."/>
            <person name="Leigh N.D."/>
            <person name="Simon A."/>
            <person name="Yun M.H."/>
        </authorList>
    </citation>
    <scope>NUCLEOTIDE SEQUENCE</scope>
    <source>
        <strain evidence="1">20211129_DDA</strain>
        <tissue evidence="1">Liver</tissue>
    </source>
</reference>
<proteinExistence type="predicted"/>
<evidence type="ECO:0000313" key="2">
    <source>
        <dbReference type="Proteomes" id="UP001066276"/>
    </source>
</evidence>
<dbReference type="EMBL" id="JANPWB010000001">
    <property type="protein sequence ID" value="KAJ1215052.1"/>
    <property type="molecule type" value="Genomic_DNA"/>
</dbReference>
<comment type="caution">
    <text evidence="1">The sequence shown here is derived from an EMBL/GenBank/DDBJ whole genome shotgun (WGS) entry which is preliminary data.</text>
</comment>
<organism evidence="1 2">
    <name type="scientific">Pleurodeles waltl</name>
    <name type="common">Iberian ribbed newt</name>
    <dbReference type="NCBI Taxonomy" id="8319"/>
    <lineage>
        <taxon>Eukaryota</taxon>
        <taxon>Metazoa</taxon>
        <taxon>Chordata</taxon>
        <taxon>Craniata</taxon>
        <taxon>Vertebrata</taxon>
        <taxon>Euteleostomi</taxon>
        <taxon>Amphibia</taxon>
        <taxon>Batrachia</taxon>
        <taxon>Caudata</taxon>
        <taxon>Salamandroidea</taxon>
        <taxon>Salamandridae</taxon>
        <taxon>Pleurodelinae</taxon>
        <taxon>Pleurodeles</taxon>
    </lineage>
</organism>
<accession>A0AAV7WQ59</accession>
<dbReference type="Proteomes" id="UP001066276">
    <property type="component" value="Chromosome 1_1"/>
</dbReference>
<protein>
    <submittedName>
        <fullName evidence="1">Uncharacterized protein</fullName>
    </submittedName>
</protein>